<proteinExistence type="predicted"/>
<accession>A0A4S8QW45</accession>
<keyword evidence="1" id="KW-0175">Coiled coil</keyword>
<evidence type="ECO:0000256" key="1">
    <source>
        <dbReference type="SAM" id="Coils"/>
    </source>
</evidence>
<evidence type="ECO:0000313" key="4">
    <source>
        <dbReference type="Proteomes" id="UP000308671"/>
    </source>
</evidence>
<feature type="coiled-coil region" evidence="1">
    <location>
        <begin position="105"/>
        <end position="132"/>
    </location>
</feature>
<dbReference type="EMBL" id="PQXL01000190">
    <property type="protein sequence ID" value="THV49537.1"/>
    <property type="molecule type" value="Genomic_DNA"/>
</dbReference>
<gene>
    <name evidence="3" type="ORF">BGAL_0190g00120</name>
</gene>
<keyword evidence="4" id="KW-1185">Reference proteome</keyword>
<evidence type="ECO:0000313" key="3">
    <source>
        <dbReference type="EMBL" id="THV49537.1"/>
    </source>
</evidence>
<dbReference type="Proteomes" id="UP000308671">
    <property type="component" value="Unassembled WGS sequence"/>
</dbReference>
<protein>
    <recommendedName>
        <fullName evidence="5">SPX domain-containing protein</fullName>
    </recommendedName>
</protein>
<organism evidence="3 4">
    <name type="scientific">Botrytis galanthina</name>
    <dbReference type="NCBI Taxonomy" id="278940"/>
    <lineage>
        <taxon>Eukaryota</taxon>
        <taxon>Fungi</taxon>
        <taxon>Dikarya</taxon>
        <taxon>Ascomycota</taxon>
        <taxon>Pezizomycotina</taxon>
        <taxon>Leotiomycetes</taxon>
        <taxon>Helotiales</taxon>
        <taxon>Sclerotiniaceae</taxon>
        <taxon>Botrytis</taxon>
    </lineage>
</organism>
<sequence>MDGRSMTEAEHRQRQQMRPEHEEEILESFRHQLENINIYAKRYGDSMSYYIKNPDDYHVQKIDKARVKVILGLRELKLKQERHPEALTELVTQAVASFEEFVGINLNLEERVEKYKLENNTLKAKIMRLRRRYSNAPKVPKVPDYTSEEIEEYARFGLDLGQNRMGRN</sequence>
<dbReference type="AlphaFoldDB" id="A0A4S8QW45"/>
<feature type="region of interest" description="Disordered" evidence="2">
    <location>
        <begin position="1"/>
        <end position="21"/>
    </location>
</feature>
<dbReference type="OrthoDB" id="3519348at2759"/>
<comment type="caution">
    <text evidence="3">The sequence shown here is derived from an EMBL/GenBank/DDBJ whole genome shotgun (WGS) entry which is preliminary data.</text>
</comment>
<evidence type="ECO:0000256" key="2">
    <source>
        <dbReference type="SAM" id="MobiDB-lite"/>
    </source>
</evidence>
<evidence type="ECO:0008006" key="5">
    <source>
        <dbReference type="Google" id="ProtNLM"/>
    </source>
</evidence>
<name>A0A4S8QW45_9HELO</name>
<reference evidence="3 4" key="1">
    <citation type="submission" date="2017-12" db="EMBL/GenBank/DDBJ databases">
        <title>Comparative genomics of Botrytis spp.</title>
        <authorList>
            <person name="Valero-Jimenez C.A."/>
            <person name="Tapia P."/>
            <person name="Veloso J."/>
            <person name="Silva-Moreno E."/>
            <person name="Staats M."/>
            <person name="Valdes J.H."/>
            <person name="Van Kan J.A.L."/>
        </authorList>
    </citation>
    <scope>NUCLEOTIDE SEQUENCE [LARGE SCALE GENOMIC DNA]</scope>
    <source>
        <strain evidence="3 4">MUCL435</strain>
    </source>
</reference>